<evidence type="ECO:0000313" key="2">
    <source>
        <dbReference type="EMBL" id="KAG2109996.1"/>
    </source>
</evidence>
<evidence type="ECO:0000313" key="3">
    <source>
        <dbReference type="Proteomes" id="UP000823399"/>
    </source>
</evidence>
<feature type="compositionally biased region" description="Polar residues" evidence="1">
    <location>
        <begin position="214"/>
        <end position="227"/>
    </location>
</feature>
<comment type="caution">
    <text evidence="2">The sequence shown here is derived from an EMBL/GenBank/DDBJ whole genome shotgun (WGS) entry which is preliminary data.</text>
</comment>
<dbReference type="GeneID" id="64703647"/>
<accession>A0A9P7F7Y8</accession>
<reference evidence="2" key="1">
    <citation type="journal article" date="2020" name="New Phytol.">
        <title>Comparative genomics reveals dynamic genome evolution in host specialist ectomycorrhizal fungi.</title>
        <authorList>
            <person name="Lofgren L.A."/>
            <person name="Nguyen N.H."/>
            <person name="Vilgalys R."/>
            <person name="Ruytinx J."/>
            <person name="Liao H.L."/>
            <person name="Branco S."/>
            <person name="Kuo A."/>
            <person name="LaButti K."/>
            <person name="Lipzen A."/>
            <person name="Andreopoulos W."/>
            <person name="Pangilinan J."/>
            <person name="Riley R."/>
            <person name="Hundley H."/>
            <person name="Na H."/>
            <person name="Barry K."/>
            <person name="Grigoriev I.V."/>
            <person name="Stajich J.E."/>
            <person name="Kennedy P.G."/>
        </authorList>
    </citation>
    <scope>NUCLEOTIDE SEQUENCE</scope>
    <source>
        <strain evidence="2">FC423</strain>
    </source>
</reference>
<proteinExistence type="predicted"/>
<organism evidence="2 3">
    <name type="scientific">Suillus discolor</name>
    <dbReference type="NCBI Taxonomy" id="1912936"/>
    <lineage>
        <taxon>Eukaryota</taxon>
        <taxon>Fungi</taxon>
        <taxon>Dikarya</taxon>
        <taxon>Basidiomycota</taxon>
        <taxon>Agaricomycotina</taxon>
        <taxon>Agaricomycetes</taxon>
        <taxon>Agaricomycetidae</taxon>
        <taxon>Boletales</taxon>
        <taxon>Suillineae</taxon>
        <taxon>Suillaceae</taxon>
        <taxon>Suillus</taxon>
    </lineage>
</organism>
<feature type="region of interest" description="Disordered" evidence="1">
    <location>
        <begin position="214"/>
        <end position="259"/>
    </location>
</feature>
<feature type="region of interest" description="Disordered" evidence="1">
    <location>
        <begin position="100"/>
        <end position="133"/>
    </location>
</feature>
<dbReference type="RefSeq" id="XP_041293864.1">
    <property type="nucleotide sequence ID" value="XM_041441388.1"/>
</dbReference>
<dbReference type="OrthoDB" id="2679499at2759"/>
<keyword evidence="3" id="KW-1185">Reference proteome</keyword>
<dbReference type="AlphaFoldDB" id="A0A9P7F7Y8"/>
<dbReference type="Proteomes" id="UP000823399">
    <property type="component" value="Unassembled WGS sequence"/>
</dbReference>
<evidence type="ECO:0000256" key="1">
    <source>
        <dbReference type="SAM" id="MobiDB-lite"/>
    </source>
</evidence>
<dbReference type="EMBL" id="JABBWM010000022">
    <property type="protein sequence ID" value="KAG2109996.1"/>
    <property type="molecule type" value="Genomic_DNA"/>
</dbReference>
<name>A0A9P7F7Y8_9AGAM</name>
<sequence length="634" mass="69333">MTPSEIANEALNSTLEAVQPLMKHCMKVKESDPTALIFSDEIARRVAKDLKLYGGAATSFSPQLLSCAAVIRQHSKAGAFVSLPDWNSVVDNDPRIKTHPRFHKTVGYRPPPPAYPDAEPEPSMSSSTVPAEPNSMRGTLVIASKAPDLIQSLYVVPEVQPSISELLPPAALVAEPLISGVRGTATHMLNPEPTPPCSISIAPVTVGRNVNGNIRTVRQGNTPTCQPQKRKLETDGSEPEPSSRKFASDEEGNGATGTIHVKRALSVTARKARTQTSPSEIVDERGFWDAESRPVGWGLDATVATAVEHSVRYHPQKCDKCIKMDVQCIVLPDKKFGCMRLACANCDEMKITCAIDGVGIRQRLQAKAHKAVMKTGVDPEVKRSRTHAPKSRTAVKIPVLSAPPKTAKLSRRSSSLAPKKVVFENPPIKVGQEPEDMMPDDANMRASRNMQSFRSLQLPPVDMPAPLISSMTPTPLEPEPTARDILQSIHDLGRRFDLLANDERVDALHVRVDSVKWRISLKLTALEERFSISNAHQENYHYAHGPHAHHTAYAPQYLPEPTIASWPKHNHAGDEPPGISTIGREYTHAWDLQDKAQTSTSGWRQTNSLDPPYICEASIASSPLSSTSPVKSEE</sequence>
<protein>
    <submittedName>
        <fullName evidence="2">Uncharacterized protein</fullName>
    </submittedName>
</protein>
<gene>
    <name evidence="2" type="ORF">F5147DRAFT_772842</name>
</gene>